<feature type="compositionally biased region" description="Low complexity" evidence="1">
    <location>
        <begin position="48"/>
        <end position="68"/>
    </location>
</feature>
<accession>A0A9W6PLM3</accession>
<organism evidence="2 3">
    <name type="scientific">Kitasatospora phosalacinea</name>
    <dbReference type="NCBI Taxonomy" id="2065"/>
    <lineage>
        <taxon>Bacteria</taxon>
        <taxon>Bacillati</taxon>
        <taxon>Actinomycetota</taxon>
        <taxon>Actinomycetes</taxon>
        <taxon>Kitasatosporales</taxon>
        <taxon>Streptomycetaceae</taxon>
        <taxon>Kitasatospora</taxon>
    </lineage>
</organism>
<sequence>MTAGQTGPVDTDRRPLWQPFSETATHRPLRPRDGQRPAPVDASPFLEPGPAAARGPEAPRPGAGRPAD</sequence>
<evidence type="ECO:0000313" key="3">
    <source>
        <dbReference type="Proteomes" id="UP001165143"/>
    </source>
</evidence>
<dbReference type="AlphaFoldDB" id="A0A9W6PLM3"/>
<protein>
    <submittedName>
        <fullName evidence="2">Uncharacterized protein</fullName>
    </submittedName>
</protein>
<evidence type="ECO:0000313" key="2">
    <source>
        <dbReference type="EMBL" id="GLW58629.1"/>
    </source>
</evidence>
<gene>
    <name evidence="2" type="ORF">Kpho01_66400</name>
</gene>
<comment type="caution">
    <text evidence="2">The sequence shown here is derived from an EMBL/GenBank/DDBJ whole genome shotgun (WGS) entry which is preliminary data.</text>
</comment>
<dbReference type="Proteomes" id="UP001165143">
    <property type="component" value="Unassembled WGS sequence"/>
</dbReference>
<proteinExistence type="predicted"/>
<evidence type="ECO:0000256" key="1">
    <source>
        <dbReference type="SAM" id="MobiDB-lite"/>
    </source>
</evidence>
<reference evidence="2" key="1">
    <citation type="submission" date="2023-02" db="EMBL/GenBank/DDBJ databases">
        <title>Kitasatospora phosalacinea NBRC 14362.</title>
        <authorList>
            <person name="Ichikawa N."/>
            <person name="Sato H."/>
            <person name="Tonouchi N."/>
        </authorList>
    </citation>
    <scope>NUCLEOTIDE SEQUENCE</scope>
    <source>
        <strain evidence="2">NBRC 14362</strain>
    </source>
</reference>
<name>A0A9W6PLM3_9ACTN</name>
<feature type="region of interest" description="Disordered" evidence="1">
    <location>
        <begin position="1"/>
        <end position="68"/>
    </location>
</feature>
<dbReference type="EMBL" id="BSRX01000056">
    <property type="protein sequence ID" value="GLW58629.1"/>
    <property type="molecule type" value="Genomic_DNA"/>
</dbReference>